<protein>
    <submittedName>
        <fullName evidence="1">Uncharacterized protein</fullName>
    </submittedName>
</protein>
<reference evidence="1" key="1">
    <citation type="submission" date="2020-04" db="EMBL/GenBank/DDBJ databases">
        <authorList>
            <person name="Chiriac C."/>
            <person name="Salcher M."/>
            <person name="Ghai R."/>
            <person name="Kavagutti S V."/>
        </authorList>
    </citation>
    <scope>NUCLEOTIDE SEQUENCE</scope>
</reference>
<evidence type="ECO:0000313" key="1">
    <source>
        <dbReference type="EMBL" id="CAB4126060.1"/>
    </source>
</evidence>
<accession>A0A6J5L0W9</accession>
<dbReference type="EMBL" id="LR796187">
    <property type="protein sequence ID" value="CAB4126060.1"/>
    <property type="molecule type" value="Genomic_DNA"/>
</dbReference>
<name>A0A6J5L0W9_9CAUD</name>
<dbReference type="EMBL" id="LR798231">
    <property type="protein sequence ID" value="CAB5208789.1"/>
    <property type="molecule type" value="Genomic_DNA"/>
</dbReference>
<evidence type="ECO:0000313" key="2">
    <source>
        <dbReference type="EMBL" id="CAB5208789.1"/>
    </source>
</evidence>
<organism evidence="1">
    <name type="scientific">uncultured Caudovirales phage</name>
    <dbReference type="NCBI Taxonomy" id="2100421"/>
    <lineage>
        <taxon>Viruses</taxon>
        <taxon>Duplodnaviria</taxon>
        <taxon>Heunggongvirae</taxon>
        <taxon>Uroviricota</taxon>
        <taxon>Caudoviricetes</taxon>
        <taxon>Peduoviridae</taxon>
        <taxon>Maltschvirus</taxon>
        <taxon>Maltschvirus maltsch</taxon>
    </lineage>
</organism>
<sequence length="195" mass="22451">MLAEHYNAKIVHLGVGGSSIGDLILLQLDPFIQRNAVPDICVFVWTDPARLFHRKIRNLNHASVQSNTKKSKIWDSARDYFTYLNDWEFLELQYLALLEHVDNEVLPKLPAGTKIVHLWAFGKPKEWTTSGFEADKLEYYYTWKNGVEVRPSLMSVCMMDNLSDDIFDDTGPNHLSNKLKNDLVFNYVKSALDSQ</sequence>
<gene>
    <name evidence="2" type="ORF">UFOVP181_178</name>
    <name evidence="1" type="ORF">UFOVP57_461</name>
</gene>
<proteinExistence type="predicted"/>